<evidence type="ECO:0000259" key="5">
    <source>
        <dbReference type="SMART" id="SM00829"/>
    </source>
</evidence>
<dbReference type="EMBL" id="JRHC01000001">
    <property type="protein sequence ID" value="KJF44368.1"/>
    <property type="molecule type" value="Genomic_DNA"/>
</dbReference>
<dbReference type="SMART" id="SM00829">
    <property type="entry name" value="PKS_ER"/>
    <property type="match status" value="1"/>
</dbReference>
<dbReference type="GO" id="GO:0008270">
    <property type="term" value="F:zinc ion binding"/>
    <property type="evidence" value="ECO:0007669"/>
    <property type="project" value="InterPro"/>
</dbReference>
<gene>
    <name evidence="6" type="ORF">LH29_02365</name>
</gene>
<dbReference type="Pfam" id="PF00107">
    <property type="entry name" value="ADH_zinc_N"/>
    <property type="match status" value="1"/>
</dbReference>
<name>A0A0D8JEV7_9BACT</name>
<dbReference type="CDD" id="cd08236">
    <property type="entry name" value="sugar_DH"/>
    <property type="match status" value="1"/>
</dbReference>
<dbReference type="PANTHER" id="PTHR43401">
    <property type="entry name" value="L-THREONINE 3-DEHYDROGENASE"/>
    <property type="match status" value="1"/>
</dbReference>
<evidence type="ECO:0000313" key="7">
    <source>
        <dbReference type="Proteomes" id="UP000032544"/>
    </source>
</evidence>
<dbReference type="OrthoDB" id="9787435at2"/>
<evidence type="ECO:0000256" key="2">
    <source>
        <dbReference type="ARBA" id="ARBA00022833"/>
    </source>
</evidence>
<sequence length="343" mass="36928">MKALVFENYNELVYKDVAEPVPAPNEVLVKVKACGICGSDVHGMDGSTGRRKPPLIMGHEASGGIAALGSEVSGWNIGDRVTFDSTIYPLNDWYTLNGHYNLSENRQVLGVSPGTYKKHGAFAEYVTVPEHILYKLPDNVSFEQAAMVEPAAVALHAIKQSGFQLGESAAVIGTGMIGLFLVQLLSLSNASPLFAIDVESSKLDMAKKFGAEVILNPNKDNLIKEVLARTNSRGIDHVFEAVGIEPTVNNAIEIVRKGGKVVLVGNLSANINFPLQSVVTREIKILGSCAIRGEYETVLQLIAAGKINVNEMISAVAPLSEGADWFKRLYNKEAGLKKVILVP</sequence>
<comment type="cofactor">
    <cofactor evidence="4">
        <name>Zn(2+)</name>
        <dbReference type="ChEBI" id="CHEBI:29105"/>
    </cofactor>
</comment>
<dbReference type="PATRIC" id="fig|1544798.3.peg.492"/>
<dbReference type="InterPro" id="IPR011032">
    <property type="entry name" value="GroES-like_sf"/>
</dbReference>
<dbReference type="AlphaFoldDB" id="A0A0D8JEV7"/>
<dbReference type="PROSITE" id="PS00059">
    <property type="entry name" value="ADH_ZINC"/>
    <property type="match status" value="1"/>
</dbReference>
<dbReference type="PANTHER" id="PTHR43401:SF2">
    <property type="entry name" value="L-THREONINE 3-DEHYDROGENASE"/>
    <property type="match status" value="1"/>
</dbReference>
<dbReference type="InterPro" id="IPR050129">
    <property type="entry name" value="Zn_alcohol_dh"/>
</dbReference>
<dbReference type="GO" id="GO:0016616">
    <property type="term" value="F:oxidoreductase activity, acting on the CH-OH group of donors, NAD or NADP as acceptor"/>
    <property type="evidence" value="ECO:0007669"/>
    <property type="project" value="UniProtKB-ARBA"/>
</dbReference>
<dbReference type="InterPro" id="IPR020843">
    <property type="entry name" value="ER"/>
</dbReference>
<dbReference type="SUPFAM" id="SSF51735">
    <property type="entry name" value="NAD(P)-binding Rossmann-fold domains"/>
    <property type="match status" value="1"/>
</dbReference>
<dbReference type="STRING" id="1544798.LH29_02365"/>
<dbReference type="Proteomes" id="UP000032544">
    <property type="component" value="Unassembled WGS sequence"/>
</dbReference>
<feature type="domain" description="Enoyl reductase (ER)" evidence="5">
    <location>
        <begin position="7"/>
        <end position="341"/>
    </location>
</feature>
<keyword evidence="3" id="KW-0560">Oxidoreductase</keyword>
<dbReference type="Gene3D" id="3.90.180.10">
    <property type="entry name" value="Medium-chain alcohol dehydrogenases, catalytic domain"/>
    <property type="match status" value="1"/>
</dbReference>
<keyword evidence="2 4" id="KW-0862">Zinc</keyword>
<keyword evidence="7" id="KW-1185">Reference proteome</keyword>
<dbReference type="Gene3D" id="3.40.50.720">
    <property type="entry name" value="NAD(P)-binding Rossmann-like Domain"/>
    <property type="match status" value="1"/>
</dbReference>
<dbReference type="InterPro" id="IPR013154">
    <property type="entry name" value="ADH-like_N"/>
</dbReference>
<organism evidence="6 7">
    <name type="scientific">Draconibacterium sediminis</name>
    <dbReference type="NCBI Taxonomy" id="1544798"/>
    <lineage>
        <taxon>Bacteria</taxon>
        <taxon>Pseudomonadati</taxon>
        <taxon>Bacteroidota</taxon>
        <taxon>Bacteroidia</taxon>
        <taxon>Marinilabiliales</taxon>
        <taxon>Prolixibacteraceae</taxon>
        <taxon>Draconibacterium</taxon>
    </lineage>
</organism>
<dbReference type="InterPro" id="IPR002328">
    <property type="entry name" value="ADH_Zn_CS"/>
</dbReference>
<keyword evidence="1 4" id="KW-0479">Metal-binding</keyword>
<dbReference type="InterPro" id="IPR013149">
    <property type="entry name" value="ADH-like_C"/>
</dbReference>
<dbReference type="InterPro" id="IPR036291">
    <property type="entry name" value="NAD(P)-bd_dom_sf"/>
</dbReference>
<evidence type="ECO:0000256" key="4">
    <source>
        <dbReference type="RuleBase" id="RU361277"/>
    </source>
</evidence>
<dbReference type="RefSeq" id="WP_045025919.1">
    <property type="nucleotide sequence ID" value="NZ_JRHC01000001.1"/>
</dbReference>
<dbReference type="Pfam" id="PF08240">
    <property type="entry name" value="ADH_N"/>
    <property type="match status" value="1"/>
</dbReference>
<protein>
    <submittedName>
        <fullName evidence="6">Zinc-dependent alcohol dehydrogenase</fullName>
    </submittedName>
</protein>
<evidence type="ECO:0000256" key="3">
    <source>
        <dbReference type="ARBA" id="ARBA00023002"/>
    </source>
</evidence>
<comment type="similarity">
    <text evidence="4">Belongs to the zinc-containing alcohol dehydrogenase family.</text>
</comment>
<dbReference type="SUPFAM" id="SSF50129">
    <property type="entry name" value="GroES-like"/>
    <property type="match status" value="1"/>
</dbReference>
<proteinExistence type="inferred from homology"/>
<reference evidence="6 7" key="1">
    <citation type="submission" date="2014-09" db="EMBL/GenBank/DDBJ databases">
        <title>Draft Genome Sequence of Draconibacterium sp. JN14CK-3.</title>
        <authorList>
            <person name="Dong C."/>
            <person name="Lai Q."/>
            <person name="Shao Z."/>
        </authorList>
    </citation>
    <scope>NUCLEOTIDE SEQUENCE [LARGE SCALE GENOMIC DNA]</scope>
    <source>
        <strain evidence="6 7">JN14CK-3</strain>
    </source>
</reference>
<evidence type="ECO:0000256" key="1">
    <source>
        <dbReference type="ARBA" id="ARBA00022723"/>
    </source>
</evidence>
<accession>A0A0D8JEV7</accession>
<comment type="caution">
    <text evidence="6">The sequence shown here is derived from an EMBL/GenBank/DDBJ whole genome shotgun (WGS) entry which is preliminary data.</text>
</comment>
<evidence type="ECO:0000313" key="6">
    <source>
        <dbReference type="EMBL" id="KJF44368.1"/>
    </source>
</evidence>